<organism evidence="1">
    <name type="scientific">marine sediment metagenome</name>
    <dbReference type="NCBI Taxonomy" id="412755"/>
    <lineage>
        <taxon>unclassified sequences</taxon>
        <taxon>metagenomes</taxon>
        <taxon>ecological metagenomes</taxon>
    </lineage>
</organism>
<comment type="caution">
    <text evidence="1">The sequence shown here is derived from an EMBL/GenBank/DDBJ whole genome shotgun (WGS) entry which is preliminary data.</text>
</comment>
<accession>A0A0F8XY55</accession>
<evidence type="ECO:0000313" key="1">
    <source>
        <dbReference type="EMBL" id="KKK73923.1"/>
    </source>
</evidence>
<gene>
    <name evidence="1" type="ORF">LCGC14_2888960</name>
</gene>
<protein>
    <submittedName>
        <fullName evidence="1">Uncharacterized protein</fullName>
    </submittedName>
</protein>
<feature type="non-terminal residue" evidence="1">
    <location>
        <position position="137"/>
    </location>
</feature>
<proteinExistence type="predicted"/>
<dbReference type="EMBL" id="LAZR01056561">
    <property type="protein sequence ID" value="KKK73923.1"/>
    <property type="molecule type" value="Genomic_DNA"/>
</dbReference>
<dbReference type="AlphaFoldDB" id="A0A0F8XY55"/>
<reference evidence="1" key="1">
    <citation type="journal article" date="2015" name="Nature">
        <title>Complex archaea that bridge the gap between prokaryotes and eukaryotes.</title>
        <authorList>
            <person name="Spang A."/>
            <person name="Saw J.H."/>
            <person name="Jorgensen S.L."/>
            <person name="Zaremba-Niedzwiedzka K."/>
            <person name="Martijn J."/>
            <person name="Lind A.E."/>
            <person name="van Eijk R."/>
            <person name="Schleper C."/>
            <person name="Guy L."/>
            <person name="Ettema T.J."/>
        </authorList>
    </citation>
    <scope>NUCLEOTIDE SEQUENCE</scope>
</reference>
<sequence>MKLFWRWRLRWALKRVARITRKLEIFKDHPHTRWRTEIWEIECKLKNRLRRAEYKLDLARDRVRSGVAPKALATSLSSMNERDLLELSITKISRSDSENEGIADLRTSLAKYQGKNLADLYLVMTELDDHVRHNSVG</sequence>
<name>A0A0F8XY55_9ZZZZ</name>